<dbReference type="AlphaFoldDB" id="A0A7S3XCX9"/>
<protein>
    <recommendedName>
        <fullName evidence="3">DNA-binding protein BIN4</fullName>
    </recommendedName>
</protein>
<feature type="region of interest" description="Disordered" evidence="1">
    <location>
        <begin position="228"/>
        <end position="322"/>
    </location>
</feature>
<evidence type="ECO:0000256" key="1">
    <source>
        <dbReference type="SAM" id="MobiDB-lite"/>
    </source>
</evidence>
<evidence type="ECO:0000313" key="2">
    <source>
        <dbReference type="EMBL" id="CAE0607944.1"/>
    </source>
</evidence>
<organism evidence="2">
    <name type="scientific">Picocystis salinarum</name>
    <dbReference type="NCBI Taxonomy" id="88271"/>
    <lineage>
        <taxon>Eukaryota</taxon>
        <taxon>Viridiplantae</taxon>
        <taxon>Chlorophyta</taxon>
        <taxon>Picocystophyceae</taxon>
        <taxon>Picocystales</taxon>
        <taxon>Picocystaceae</taxon>
        <taxon>Picocystis</taxon>
    </lineage>
</organism>
<accession>A0A7S3XCX9</accession>
<dbReference type="EMBL" id="HBIS01001979">
    <property type="protein sequence ID" value="CAE0607944.1"/>
    <property type="molecule type" value="Transcribed_RNA"/>
</dbReference>
<evidence type="ECO:0008006" key="3">
    <source>
        <dbReference type="Google" id="ProtNLM"/>
    </source>
</evidence>
<gene>
    <name evidence="2" type="ORF">PSAL00342_LOCUS1761</name>
</gene>
<dbReference type="PANTHER" id="PTHR34810">
    <property type="entry name" value="DNA-BINDING PROTEIN BIN4"/>
    <property type="match status" value="1"/>
</dbReference>
<dbReference type="InterPro" id="IPR033246">
    <property type="entry name" value="BIN4"/>
</dbReference>
<dbReference type="GO" id="GO:0009330">
    <property type="term" value="C:DNA topoisomerase type II (double strand cut, ATP-hydrolyzing) complex"/>
    <property type="evidence" value="ECO:0007669"/>
    <property type="project" value="InterPro"/>
</dbReference>
<feature type="region of interest" description="Disordered" evidence="1">
    <location>
        <begin position="19"/>
        <end position="99"/>
    </location>
</feature>
<name>A0A7S3XCX9_9CHLO</name>
<feature type="compositionally biased region" description="Basic and acidic residues" evidence="1">
    <location>
        <begin position="56"/>
        <end position="89"/>
    </location>
</feature>
<reference evidence="2" key="1">
    <citation type="submission" date="2021-01" db="EMBL/GenBank/DDBJ databases">
        <authorList>
            <person name="Corre E."/>
            <person name="Pelletier E."/>
            <person name="Niang G."/>
            <person name="Scheremetjew M."/>
            <person name="Finn R."/>
            <person name="Kale V."/>
            <person name="Holt S."/>
            <person name="Cochrane G."/>
            <person name="Meng A."/>
            <person name="Brown T."/>
            <person name="Cohen L."/>
        </authorList>
    </citation>
    <scope>NUCLEOTIDE SEQUENCE</scope>
    <source>
        <strain evidence="2">CCMP1897</strain>
    </source>
</reference>
<dbReference type="GO" id="GO:0003690">
    <property type="term" value="F:double-stranded DNA binding"/>
    <property type="evidence" value="ECO:0007669"/>
    <property type="project" value="InterPro"/>
</dbReference>
<dbReference type="GO" id="GO:0005634">
    <property type="term" value="C:nucleus"/>
    <property type="evidence" value="ECO:0007669"/>
    <property type="project" value="TreeGrafter"/>
</dbReference>
<sequence>MDVLDDEEMPLSMRLKLAAEGTVSEEDEPDWMRNHAQKKKPQRVVWTDDSDPEDILELKKVLGKQEEDAKDAKGAEERKKGKAVREQVAKPEQQTKPVVEEDKQMVEMPSKEEGKEAIKTAGTKEVMTRLPIILPEKISRNKVLVECSGQDGSATDLSGDHGAVGRIVVTGEKGKEDVALDLKGTIYSLSIAPSCTMCVLGLTGSELKVEAMVNDFVQLREQTNLFDGEVGQGNYQGLFEGDDDEEDQNKRATDRGGPAGGRGADPADTLDKGKGKKRAIKIDVGPRKKARTAATASSTKTRGRGRGTRGGSARGVGRRGKR</sequence>
<proteinExistence type="predicted"/>
<dbReference type="GO" id="GO:0051276">
    <property type="term" value="P:chromosome organization"/>
    <property type="evidence" value="ECO:0007669"/>
    <property type="project" value="TreeGrafter"/>
</dbReference>
<dbReference type="PANTHER" id="PTHR34810:SF1">
    <property type="entry name" value="DNA-BINDING PROTEIN BIN4"/>
    <property type="match status" value="1"/>
</dbReference>
<dbReference type="GO" id="GO:0042023">
    <property type="term" value="P:DNA endoreduplication"/>
    <property type="evidence" value="ECO:0007669"/>
    <property type="project" value="InterPro"/>
</dbReference>